<proteinExistence type="predicted"/>
<comment type="caution">
    <text evidence="1">The sequence shown here is derived from an EMBL/GenBank/DDBJ whole genome shotgun (WGS) entry which is preliminary data.</text>
</comment>
<dbReference type="STRING" id="1469647.BC351_22240"/>
<evidence type="ECO:0000313" key="1">
    <source>
        <dbReference type="EMBL" id="OPH59049.1"/>
    </source>
</evidence>
<dbReference type="EMBL" id="MBTG01000008">
    <property type="protein sequence ID" value="OPH59049.1"/>
    <property type="molecule type" value="Genomic_DNA"/>
</dbReference>
<sequence length="151" mass="16107">MANRSWGKRLLIAAAILLAWIEYSPSPASASIDPQITKMPIVDNFPRIRLDLLSPTIDAGNVKSIWNYKTKLILPPLQTPAIGADGTVYLGVNYYIIFGAQGALTAVSSQGKKWEYLPPTSLLMAAPALGPDGTIYAASGNITYAEGELAA</sequence>
<organism evidence="1 2">
    <name type="scientific">Paenibacillus ferrarius</name>
    <dbReference type="NCBI Taxonomy" id="1469647"/>
    <lineage>
        <taxon>Bacteria</taxon>
        <taxon>Bacillati</taxon>
        <taxon>Bacillota</taxon>
        <taxon>Bacilli</taxon>
        <taxon>Bacillales</taxon>
        <taxon>Paenibacillaceae</taxon>
        <taxon>Paenibacillus</taxon>
    </lineage>
</organism>
<keyword evidence="2" id="KW-1185">Reference proteome</keyword>
<name>A0A1V4HMY7_9BACL</name>
<evidence type="ECO:0000313" key="2">
    <source>
        <dbReference type="Proteomes" id="UP000190626"/>
    </source>
</evidence>
<dbReference type="RefSeq" id="WP_079411531.1">
    <property type="nucleotide sequence ID" value="NZ_MBTG01000008.1"/>
</dbReference>
<dbReference type="OrthoDB" id="1858867at2"/>
<gene>
    <name evidence="1" type="ORF">BC351_22240</name>
</gene>
<reference evidence="2" key="1">
    <citation type="submission" date="2016-07" db="EMBL/GenBank/DDBJ databases">
        <authorList>
            <person name="Florea S."/>
            <person name="Webb J.S."/>
            <person name="Jaromczyk J."/>
            <person name="Schardl C.L."/>
        </authorList>
    </citation>
    <scope>NUCLEOTIDE SEQUENCE [LARGE SCALE GENOMIC DNA]</scope>
    <source>
        <strain evidence="2">CY1</strain>
    </source>
</reference>
<protein>
    <submittedName>
        <fullName evidence="1">Uncharacterized protein</fullName>
    </submittedName>
</protein>
<dbReference type="AlphaFoldDB" id="A0A1V4HMY7"/>
<dbReference type="Proteomes" id="UP000190626">
    <property type="component" value="Unassembled WGS sequence"/>
</dbReference>
<accession>A0A1V4HMY7</accession>